<dbReference type="InterPro" id="IPR022813">
    <property type="entry name" value="SecD/SecF_arch_bac"/>
</dbReference>
<feature type="transmembrane region" description="Helical" evidence="11">
    <location>
        <begin position="135"/>
        <end position="153"/>
    </location>
</feature>
<evidence type="ECO:0000313" key="14">
    <source>
        <dbReference type="EMBL" id="CAB4618642.1"/>
    </source>
</evidence>
<name>A0A6J5ZIZ7_9ZZZZ</name>
<protein>
    <recommendedName>
        <fullName evidence="2">Protein translocase subunit SecF</fullName>
    </recommendedName>
</protein>
<dbReference type="EMBL" id="CAESAL010000030">
    <property type="protein sequence ID" value="CAB4341348.1"/>
    <property type="molecule type" value="Genomic_DNA"/>
</dbReference>
<dbReference type="InterPro" id="IPR022646">
    <property type="entry name" value="SecD/SecF_CS"/>
</dbReference>
<dbReference type="GO" id="GO:0006886">
    <property type="term" value="P:intracellular protein transport"/>
    <property type="evidence" value="ECO:0007669"/>
    <property type="project" value="InterPro"/>
</dbReference>
<dbReference type="Pfam" id="PF07549">
    <property type="entry name" value="Sec_GG"/>
    <property type="match status" value="1"/>
</dbReference>
<feature type="transmembrane region" description="Helical" evidence="11">
    <location>
        <begin position="20"/>
        <end position="39"/>
    </location>
</feature>
<dbReference type="PANTHER" id="PTHR30081:SF8">
    <property type="entry name" value="PROTEIN TRANSLOCASE SUBUNIT SECF"/>
    <property type="match status" value="1"/>
</dbReference>
<evidence type="ECO:0000256" key="5">
    <source>
        <dbReference type="ARBA" id="ARBA00022692"/>
    </source>
</evidence>
<keyword evidence="5 11" id="KW-0812">Transmembrane</keyword>
<evidence type="ECO:0000256" key="8">
    <source>
        <dbReference type="ARBA" id="ARBA00023010"/>
    </source>
</evidence>
<dbReference type="InterPro" id="IPR005665">
    <property type="entry name" value="SecF_bac"/>
</dbReference>
<evidence type="ECO:0000313" key="13">
    <source>
        <dbReference type="EMBL" id="CAB4341348.1"/>
    </source>
</evidence>
<dbReference type="EMBL" id="CAEZVC010000024">
    <property type="protein sequence ID" value="CAB4618642.1"/>
    <property type="molecule type" value="Genomic_DNA"/>
</dbReference>
<sequence>MSKLGRLNRGETNIDFLKWWKIGLAISVFLMVVSVGSLLTRGLNLGIDFKGGVSWEVSAPGVTVDQTRTALDAVGEGSAKIQIVGTDIIRVQGPESTPEHTIEVTKTLAELANTDPANISFSTVGASWGGDVTRSAIRALVFFFIAILIYLTIRLEWRMAVAALVAVFHDVLISVGAYSVFQFEVTPGTVIAFLTILGYSIYDTIVVDDKIRENERLVGQSGRLTYGQMTSLSMNQVLLRSINTTVVSLLPVVALLVVGAGIMGAVTLEEFAIALTVGLLAGAYSSIFVAAPILVWLKEHQTKFKVIRERLQSQGVDVGHASARVDLLGVTSGAPASDASSTSGAGSGAAALGTTPTPSGVIPPRPRKNQRKR</sequence>
<dbReference type="Pfam" id="PF02355">
    <property type="entry name" value="SecD_SecF_C"/>
    <property type="match status" value="1"/>
</dbReference>
<feature type="region of interest" description="Disordered" evidence="10">
    <location>
        <begin position="335"/>
        <end position="373"/>
    </location>
</feature>
<dbReference type="PANTHER" id="PTHR30081">
    <property type="entry name" value="PROTEIN-EXPORT MEMBRANE PROTEIN SEC"/>
    <property type="match status" value="1"/>
</dbReference>
<feature type="transmembrane region" description="Helical" evidence="11">
    <location>
        <begin position="242"/>
        <end position="265"/>
    </location>
</feature>
<dbReference type="SUPFAM" id="SSF82866">
    <property type="entry name" value="Multidrug efflux transporter AcrB transmembrane domain"/>
    <property type="match status" value="1"/>
</dbReference>
<dbReference type="Gene3D" id="1.20.1640.10">
    <property type="entry name" value="Multidrug efflux transporter AcrB transmembrane domain"/>
    <property type="match status" value="1"/>
</dbReference>
<dbReference type="GO" id="GO:0015450">
    <property type="term" value="F:protein-transporting ATPase activity"/>
    <property type="evidence" value="ECO:0007669"/>
    <property type="project" value="InterPro"/>
</dbReference>
<evidence type="ECO:0000256" key="9">
    <source>
        <dbReference type="ARBA" id="ARBA00023136"/>
    </source>
</evidence>
<dbReference type="NCBIfam" id="TIGR00966">
    <property type="entry name" value="transloc_SecF"/>
    <property type="match status" value="1"/>
</dbReference>
<dbReference type="GO" id="GO:0005886">
    <property type="term" value="C:plasma membrane"/>
    <property type="evidence" value="ECO:0007669"/>
    <property type="project" value="UniProtKB-SubCell"/>
</dbReference>
<evidence type="ECO:0000256" key="4">
    <source>
        <dbReference type="ARBA" id="ARBA00022475"/>
    </source>
</evidence>
<evidence type="ECO:0000259" key="12">
    <source>
        <dbReference type="Pfam" id="PF02355"/>
    </source>
</evidence>
<keyword evidence="3" id="KW-0813">Transport</keyword>
<evidence type="ECO:0000256" key="3">
    <source>
        <dbReference type="ARBA" id="ARBA00022448"/>
    </source>
</evidence>
<evidence type="ECO:0000256" key="6">
    <source>
        <dbReference type="ARBA" id="ARBA00022927"/>
    </source>
</evidence>
<dbReference type="AlphaFoldDB" id="A0A6J5ZIZ7"/>
<proteinExistence type="inferred from homology"/>
<keyword evidence="6" id="KW-0653">Protein transport</keyword>
<comment type="subcellular location">
    <subcellularLocation>
        <location evidence="1">Cell membrane</location>
        <topology evidence="1">Multi-pass membrane protein</topology>
    </subcellularLocation>
</comment>
<evidence type="ECO:0000256" key="10">
    <source>
        <dbReference type="SAM" id="MobiDB-lite"/>
    </source>
</evidence>
<organism evidence="13">
    <name type="scientific">freshwater metagenome</name>
    <dbReference type="NCBI Taxonomy" id="449393"/>
    <lineage>
        <taxon>unclassified sequences</taxon>
        <taxon>metagenomes</taxon>
        <taxon>ecological metagenomes</taxon>
    </lineage>
</organism>
<evidence type="ECO:0000256" key="2">
    <source>
        <dbReference type="ARBA" id="ARBA00015792"/>
    </source>
</evidence>
<dbReference type="PRINTS" id="PR01755">
    <property type="entry name" value="SECFTRNLCASE"/>
</dbReference>
<feature type="transmembrane region" description="Helical" evidence="11">
    <location>
        <begin position="160"/>
        <end position="181"/>
    </location>
</feature>
<dbReference type="InterPro" id="IPR022645">
    <property type="entry name" value="SecD/SecF_bac"/>
</dbReference>
<feature type="transmembrane region" description="Helical" evidence="11">
    <location>
        <begin position="187"/>
        <end position="207"/>
    </location>
</feature>
<evidence type="ECO:0000256" key="1">
    <source>
        <dbReference type="ARBA" id="ARBA00004651"/>
    </source>
</evidence>
<dbReference type="HAMAP" id="MF_01464_B">
    <property type="entry name" value="SecF_B"/>
    <property type="match status" value="1"/>
</dbReference>
<feature type="compositionally biased region" description="Low complexity" evidence="10">
    <location>
        <begin position="335"/>
        <end position="360"/>
    </location>
</feature>
<feature type="transmembrane region" description="Helical" evidence="11">
    <location>
        <begin position="271"/>
        <end position="297"/>
    </location>
</feature>
<keyword evidence="4" id="KW-1003">Cell membrane</keyword>
<reference evidence="13" key="1">
    <citation type="submission" date="2020-05" db="EMBL/GenBank/DDBJ databases">
        <authorList>
            <person name="Chiriac C."/>
            <person name="Salcher M."/>
            <person name="Ghai R."/>
            <person name="Kavagutti S V."/>
        </authorList>
    </citation>
    <scope>NUCLEOTIDE SEQUENCE</scope>
</reference>
<feature type="domain" description="Protein export membrane protein SecD/SecF C-terminal" evidence="12">
    <location>
        <begin position="106"/>
        <end position="299"/>
    </location>
</feature>
<keyword evidence="8" id="KW-0811">Translocation</keyword>
<dbReference type="InterPro" id="IPR048634">
    <property type="entry name" value="SecD_SecF_C"/>
</dbReference>
<gene>
    <name evidence="14" type="ORF">UFOPK1906_00573</name>
    <name evidence="13" type="ORF">UFOPK3331_01011</name>
</gene>
<evidence type="ECO:0000256" key="11">
    <source>
        <dbReference type="SAM" id="Phobius"/>
    </source>
</evidence>
<keyword evidence="9 11" id="KW-0472">Membrane</keyword>
<evidence type="ECO:0000256" key="7">
    <source>
        <dbReference type="ARBA" id="ARBA00022989"/>
    </source>
</evidence>
<accession>A0A6J5ZIZ7</accession>
<keyword evidence="7 11" id="KW-1133">Transmembrane helix</keyword>